<dbReference type="KEGG" id="vg:65129614"/>
<accession>A0A7M1RZQ2</accession>
<dbReference type="RefSeq" id="YP_010111197.1">
    <property type="nucleotide sequence ID" value="NC_055879.1"/>
</dbReference>
<dbReference type="EMBL" id="MT774386">
    <property type="protein sequence ID" value="QOR59039.1"/>
    <property type="molecule type" value="Genomic_DNA"/>
</dbReference>
<evidence type="ECO:0000313" key="2">
    <source>
        <dbReference type="EMBL" id="QOR59039.1"/>
    </source>
</evidence>
<dbReference type="GeneID" id="65129614"/>
<protein>
    <submittedName>
        <fullName evidence="2">Uncharacterized protein</fullName>
    </submittedName>
</protein>
<sequence>MFNKYGRIADYVYTCRNKNDMNNITDKIRAYKRDDYKTEFKSGSRKDKKPTNHKSKMKLGGAGIDCLTK</sequence>
<name>A0A7M1RZQ2_9CAUD</name>
<evidence type="ECO:0000313" key="3">
    <source>
        <dbReference type="Proteomes" id="UP000593772"/>
    </source>
</evidence>
<dbReference type="Proteomes" id="UP000593772">
    <property type="component" value="Segment"/>
</dbReference>
<evidence type="ECO:0000256" key="1">
    <source>
        <dbReference type="SAM" id="MobiDB-lite"/>
    </source>
</evidence>
<feature type="compositionally biased region" description="Basic residues" evidence="1">
    <location>
        <begin position="46"/>
        <end position="57"/>
    </location>
</feature>
<feature type="region of interest" description="Disordered" evidence="1">
    <location>
        <begin position="39"/>
        <end position="69"/>
    </location>
</feature>
<organism evidence="2 3">
    <name type="scientific">uncultured phage cr110_1</name>
    <dbReference type="NCBI Taxonomy" id="2772070"/>
    <lineage>
        <taxon>Viruses</taxon>
        <taxon>Duplodnaviria</taxon>
        <taxon>Heunggongvirae</taxon>
        <taxon>Uroviricota</taxon>
        <taxon>Caudoviricetes</taxon>
        <taxon>Crassvirales</taxon>
        <taxon>Intestiviridae</taxon>
        <taxon>Crudevirinae</taxon>
        <taxon>Delmidovirus</taxon>
        <taxon>Delmidovirus intestinihominis</taxon>
    </lineage>
</organism>
<reference evidence="2 3" key="1">
    <citation type="submission" date="2020-07" db="EMBL/GenBank/DDBJ databases">
        <title>Taxonomic proposal: Crassvirales, a new order of highly abundant and diverse bacterial viruses.</title>
        <authorList>
            <person name="Shkoporov A.N."/>
            <person name="Stockdale S.R."/>
            <person name="Guerin E."/>
            <person name="Ross R.P."/>
            <person name="Hill C."/>
        </authorList>
    </citation>
    <scope>NUCLEOTIDE SEQUENCE [LARGE SCALE GENOMIC DNA]</scope>
</reference>
<keyword evidence="3" id="KW-1185">Reference proteome</keyword>
<proteinExistence type="predicted"/>